<dbReference type="InterPro" id="IPR027417">
    <property type="entry name" value="P-loop_NTPase"/>
</dbReference>
<dbReference type="EMBL" id="JAWDIO010000002">
    <property type="protein sequence ID" value="MDU0352764.1"/>
    <property type="molecule type" value="Genomic_DNA"/>
</dbReference>
<dbReference type="RefSeq" id="WP_316024473.1">
    <property type="nucleotide sequence ID" value="NZ_JAWDIO010000002.1"/>
</dbReference>
<sequence length="219" mass="25334">MSRPNKLMTRGLTLGKFAPLHIGHQFLIDFALQHVDELVIVIYACDELPVCPLETRIDWINQLYPNVKVIAAKDGPKEVGYSQAITNKHDAYLKHLLQDYTFDCFFSSEPYGEHVSLALNCRDTNAFTTWHFALHYHQKALPELERLAKQCWQRYDLVVLCEDDIPYDNTWERSGDANRQVFQQFNRDYLAEHNIPHISVTGSLSKRAAQVTQSMLSHQ</sequence>
<dbReference type="Gene3D" id="3.40.50.620">
    <property type="entry name" value="HUPs"/>
    <property type="match status" value="1"/>
</dbReference>
<dbReference type="Pfam" id="PF01467">
    <property type="entry name" value="CTP_transf_like"/>
    <property type="match status" value="1"/>
</dbReference>
<keyword evidence="4" id="KW-1185">Reference proteome</keyword>
<dbReference type="Proteomes" id="UP001247805">
    <property type="component" value="Unassembled WGS sequence"/>
</dbReference>
<dbReference type="Pfam" id="PF13521">
    <property type="entry name" value="AAA_28"/>
    <property type="match status" value="1"/>
</dbReference>
<reference evidence="3 4" key="1">
    <citation type="submission" date="2023-10" db="EMBL/GenBank/DDBJ databases">
        <title>Glaciecola aquimarina strain GGW-M5 nov., isolated from a coastal seawater.</title>
        <authorList>
            <person name="Bayburt H."/>
            <person name="Kim J.M."/>
            <person name="Choi B.J."/>
            <person name="Jeon C.O."/>
        </authorList>
    </citation>
    <scope>NUCLEOTIDE SEQUENCE [LARGE SCALE GENOMIC DNA]</scope>
    <source>
        <strain evidence="3 4">KCTC 32108</strain>
    </source>
</reference>
<accession>A0ABU3SRZ5</accession>
<dbReference type="SUPFAM" id="SSF52374">
    <property type="entry name" value="Nucleotidylyl transferase"/>
    <property type="match status" value="1"/>
</dbReference>
<dbReference type="InterPro" id="IPR052735">
    <property type="entry name" value="NAD_biosynth-regulator"/>
</dbReference>
<comment type="caution">
    <text evidence="3">The sequence shown here is derived from an EMBL/GenBank/DDBJ whole genome shotgun (WGS) entry which is preliminary data.</text>
</comment>
<evidence type="ECO:0000313" key="4">
    <source>
        <dbReference type="Proteomes" id="UP001247805"/>
    </source>
</evidence>
<dbReference type="InterPro" id="IPR038727">
    <property type="entry name" value="NadR/Ttd14_AAA_dom"/>
</dbReference>
<proteinExistence type="predicted"/>
<organism evidence="3 4">
    <name type="scientific">Paraglaciecola aquimarina</name>
    <dbReference type="NCBI Taxonomy" id="1235557"/>
    <lineage>
        <taxon>Bacteria</taxon>
        <taxon>Pseudomonadati</taxon>
        <taxon>Pseudomonadota</taxon>
        <taxon>Gammaproteobacteria</taxon>
        <taxon>Alteromonadales</taxon>
        <taxon>Alteromonadaceae</taxon>
        <taxon>Paraglaciecola</taxon>
    </lineage>
</organism>
<feature type="domain" description="Cytidyltransferase-like" evidence="1">
    <location>
        <begin position="13"/>
        <end position="72"/>
    </location>
</feature>
<protein>
    <submittedName>
        <fullName evidence="3">AAA family ATPase</fullName>
    </submittedName>
</protein>
<dbReference type="PANTHER" id="PTHR37512:SF1">
    <property type="entry name" value="NADR_TTD14 AAA DOMAIN-CONTAINING PROTEIN"/>
    <property type="match status" value="1"/>
</dbReference>
<dbReference type="InterPro" id="IPR004821">
    <property type="entry name" value="Cyt_trans-like"/>
</dbReference>
<dbReference type="InterPro" id="IPR014729">
    <property type="entry name" value="Rossmann-like_a/b/a_fold"/>
</dbReference>
<dbReference type="PANTHER" id="PTHR37512">
    <property type="entry name" value="TRIFUNCTIONAL NAD BIOSYNTHESIS/REGULATOR PROTEIN NADR"/>
    <property type="match status" value="1"/>
</dbReference>
<evidence type="ECO:0000313" key="3">
    <source>
        <dbReference type="EMBL" id="MDU0352764.1"/>
    </source>
</evidence>
<evidence type="ECO:0000259" key="1">
    <source>
        <dbReference type="Pfam" id="PF01467"/>
    </source>
</evidence>
<dbReference type="NCBIfam" id="TIGR00125">
    <property type="entry name" value="cyt_tran_rel"/>
    <property type="match status" value="1"/>
</dbReference>
<evidence type="ECO:0000259" key="2">
    <source>
        <dbReference type="Pfam" id="PF13521"/>
    </source>
</evidence>
<gene>
    <name evidence="3" type="ORF">RS130_01460</name>
</gene>
<dbReference type="Gene3D" id="3.40.50.300">
    <property type="entry name" value="P-loop containing nucleotide triphosphate hydrolases"/>
    <property type="match status" value="1"/>
</dbReference>
<feature type="domain" description="NadR/Ttd14 AAA" evidence="2">
    <location>
        <begin position="123"/>
        <end position="207"/>
    </location>
</feature>
<name>A0ABU3SRZ5_9ALTE</name>